<evidence type="ECO:0000256" key="2">
    <source>
        <dbReference type="ARBA" id="ARBA00022692"/>
    </source>
</evidence>
<dbReference type="Proteomes" id="UP000246278">
    <property type="component" value="Unassembled WGS sequence"/>
</dbReference>
<dbReference type="AlphaFoldDB" id="A0A317T4I9"/>
<keyword evidence="3 5" id="KW-1133">Transmembrane helix</keyword>
<dbReference type="GO" id="GO:0032259">
    <property type="term" value="P:methylation"/>
    <property type="evidence" value="ECO:0007669"/>
    <property type="project" value="UniProtKB-KW"/>
</dbReference>
<dbReference type="GO" id="GO:0012505">
    <property type="term" value="C:endomembrane system"/>
    <property type="evidence" value="ECO:0007669"/>
    <property type="project" value="UniProtKB-SubCell"/>
</dbReference>
<dbReference type="OrthoDB" id="9809773at2"/>
<gene>
    <name evidence="6" type="ORF">CR164_09750</name>
</gene>
<accession>A0A317T4I9</accession>
<dbReference type="EMBL" id="PDNZ01000006">
    <property type="protein sequence ID" value="PWW81679.1"/>
    <property type="molecule type" value="Genomic_DNA"/>
</dbReference>
<dbReference type="Gene3D" id="1.20.120.1630">
    <property type="match status" value="1"/>
</dbReference>
<evidence type="ECO:0000256" key="3">
    <source>
        <dbReference type="ARBA" id="ARBA00022989"/>
    </source>
</evidence>
<evidence type="ECO:0000313" key="6">
    <source>
        <dbReference type="EMBL" id="PWW81679.1"/>
    </source>
</evidence>
<feature type="transmembrane region" description="Helical" evidence="5">
    <location>
        <begin position="55"/>
        <end position="75"/>
    </location>
</feature>
<feature type="transmembrane region" description="Helical" evidence="5">
    <location>
        <begin position="20"/>
        <end position="43"/>
    </location>
</feature>
<dbReference type="PANTHER" id="PTHR12714:SF24">
    <property type="entry name" value="SLR1182 PROTEIN"/>
    <property type="match status" value="1"/>
</dbReference>
<keyword evidence="4 5" id="KW-0472">Membrane</keyword>
<proteinExistence type="predicted"/>
<organism evidence="6 7">
    <name type="scientific">Prosthecochloris marina</name>
    <dbReference type="NCBI Taxonomy" id="2017681"/>
    <lineage>
        <taxon>Bacteria</taxon>
        <taxon>Pseudomonadati</taxon>
        <taxon>Chlorobiota</taxon>
        <taxon>Chlorobiia</taxon>
        <taxon>Chlorobiales</taxon>
        <taxon>Chlorobiaceae</taxon>
        <taxon>Prosthecochloris</taxon>
    </lineage>
</organism>
<keyword evidence="2 5" id="KW-0812">Transmembrane</keyword>
<sequence length="168" mass="19406">MNKEKSGTDSFLRGAKGEYLVVIQFLIVGIFIMTPVWQPFGIAEFEEYLTIPRTAVLIVCGATALLFGGLGSHNLKQYITPLPYPVDHNQLVRTGVYSFVRHPLYSSQLFIGFGWSCYALSLSHFLLLVFAFFFFSLKASKEERWLTQRHPEYQEYARKVKKFIPFIY</sequence>
<dbReference type="GO" id="GO:0008168">
    <property type="term" value="F:methyltransferase activity"/>
    <property type="evidence" value="ECO:0007669"/>
    <property type="project" value="UniProtKB-KW"/>
</dbReference>
<keyword evidence="6" id="KW-0808">Transferase</keyword>
<protein>
    <submittedName>
        <fullName evidence="6">Protein-S-isoprenylcysteine methyltransferase</fullName>
    </submittedName>
</protein>
<keyword evidence="7" id="KW-1185">Reference proteome</keyword>
<feature type="transmembrane region" description="Helical" evidence="5">
    <location>
        <begin position="109"/>
        <end position="135"/>
    </location>
</feature>
<reference evidence="7" key="1">
    <citation type="submission" date="2017-10" db="EMBL/GenBank/DDBJ databases">
        <authorList>
            <person name="Gaisin V.A."/>
            <person name="Rysina M.S."/>
            <person name="Grouzdev D.S."/>
        </authorList>
    </citation>
    <scope>NUCLEOTIDE SEQUENCE [LARGE SCALE GENOMIC DNA]</scope>
    <source>
        <strain evidence="7">V1</strain>
    </source>
</reference>
<dbReference type="PANTHER" id="PTHR12714">
    <property type="entry name" value="PROTEIN-S ISOPRENYLCYSTEINE O-METHYLTRANSFERASE"/>
    <property type="match status" value="1"/>
</dbReference>
<name>A0A317T4I9_9CHLB</name>
<evidence type="ECO:0000256" key="5">
    <source>
        <dbReference type="SAM" id="Phobius"/>
    </source>
</evidence>
<evidence type="ECO:0000256" key="1">
    <source>
        <dbReference type="ARBA" id="ARBA00004127"/>
    </source>
</evidence>
<comment type="subcellular location">
    <subcellularLocation>
        <location evidence="1">Endomembrane system</location>
        <topology evidence="1">Multi-pass membrane protein</topology>
    </subcellularLocation>
</comment>
<dbReference type="InterPro" id="IPR007318">
    <property type="entry name" value="Phopholipid_MeTrfase"/>
</dbReference>
<dbReference type="Pfam" id="PF04191">
    <property type="entry name" value="PEMT"/>
    <property type="match status" value="1"/>
</dbReference>
<keyword evidence="6" id="KW-0489">Methyltransferase</keyword>
<evidence type="ECO:0000256" key="4">
    <source>
        <dbReference type="ARBA" id="ARBA00023136"/>
    </source>
</evidence>
<comment type="caution">
    <text evidence="6">The sequence shown here is derived from an EMBL/GenBank/DDBJ whole genome shotgun (WGS) entry which is preliminary data.</text>
</comment>
<dbReference type="RefSeq" id="WP_110023798.1">
    <property type="nucleotide sequence ID" value="NZ_PDNZ01000006.1"/>
</dbReference>
<evidence type="ECO:0000313" key="7">
    <source>
        <dbReference type="Proteomes" id="UP000246278"/>
    </source>
</evidence>